<reference evidence="2" key="2">
    <citation type="submission" date="2021-10" db="EMBL/GenBank/DDBJ databases">
        <title>Phylogenomics reveals ancestral predisposition of the termite-cultivated fungus Termitomyces towards a domesticated lifestyle.</title>
        <authorList>
            <person name="Auxier B."/>
            <person name="Grum-Grzhimaylo A."/>
            <person name="Cardenas M.E."/>
            <person name="Lodge J.D."/>
            <person name="Laessoe T."/>
            <person name="Pedersen O."/>
            <person name="Smith M.E."/>
            <person name="Kuyper T.W."/>
            <person name="Franco-Molano E.A."/>
            <person name="Baroni T.J."/>
            <person name="Aanen D.K."/>
        </authorList>
    </citation>
    <scope>NUCLEOTIDE SEQUENCE</scope>
    <source>
        <strain evidence="2">D49</strain>
    </source>
</reference>
<feature type="compositionally biased region" description="Basic and acidic residues" evidence="1">
    <location>
        <begin position="1"/>
        <end position="11"/>
    </location>
</feature>
<dbReference type="EMBL" id="JABCKI010000478">
    <property type="protein sequence ID" value="KAG5650343.1"/>
    <property type="molecule type" value="Genomic_DNA"/>
</dbReference>
<evidence type="ECO:0000313" key="3">
    <source>
        <dbReference type="Proteomes" id="UP000717328"/>
    </source>
</evidence>
<organism evidence="2 3">
    <name type="scientific">Sphagnurus paluster</name>
    <dbReference type="NCBI Taxonomy" id="117069"/>
    <lineage>
        <taxon>Eukaryota</taxon>
        <taxon>Fungi</taxon>
        <taxon>Dikarya</taxon>
        <taxon>Basidiomycota</taxon>
        <taxon>Agaricomycotina</taxon>
        <taxon>Agaricomycetes</taxon>
        <taxon>Agaricomycetidae</taxon>
        <taxon>Agaricales</taxon>
        <taxon>Tricholomatineae</taxon>
        <taxon>Lyophyllaceae</taxon>
        <taxon>Sphagnurus</taxon>
    </lineage>
</organism>
<evidence type="ECO:0000256" key="1">
    <source>
        <dbReference type="SAM" id="MobiDB-lite"/>
    </source>
</evidence>
<name>A0A9P7GKR8_9AGAR</name>
<keyword evidence="3" id="KW-1185">Reference proteome</keyword>
<sequence length="120" mass="13492">MSENPKRRLDPDDLSLPPLKKHQDGTLARSPLNVNHCDLDDEVVEAMTLHEVSDTAKDQIINQIFFAAAILVSIVENVVGLDQKFARVNTCARLLKQYPELHHAVAEAYEQGSFQSIREL</sequence>
<dbReference type="Proteomes" id="UP000717328">
    <property type="component" value="Unassembled WGS sequence"/>
</dbReference>
<feature type="region of interest" description="Disordered" evidence="1">
    <location>
        <begin position="1"/>
        <end position="31"/>
    </location>
</feature>
<protein>
    <submittedName>
        <fullName evidence="2">Uncharacterized protein</fullName>
    </submittedName>
</protein>
<accession>A0A9P7GKR8</accession>
<evidence type="ECO:0000313" key="2">
    <source>
        <dbReference type="EMBL" id="KAG5650343.1"/>
    </source>
</evidence>
<comment type="caution">
    <text evidence="2">The sequence shown here is derived from an EMBL/GenBank/DDBJ whole genome shotgun (WGS) entry which is preliminary data.</text>
</comment>
<reference evidence="2" key="1">
    <citation type="submission" date="2021-02" db="EMBL/GenBank/DDBJ databases">
        <authorList>
            <person name="Nieuwenhuis M."/>
            <person name="Van De Peppel L.J.J."/>
        </authorList>
    </citation>
    <scope>NUCLEOTIDE SEQUENCE</scope>
    <source>
        <strain evidence="2">D49</strain>
    </source>
</reference>
<feature type="non-terminal residue" evidence="2">
    <location>
        <position position="120"/>
    </location>
</feature>
<dbReference type="AlphaFoldDB" id="A0A9P7GKR8"/>
<gene>
    <name evidence="2" type="ORF">H0H81_012564</name>
</gene>
<proteinExistence type="predicted"/>